<protein>
    <submittedName>
        <fullName evidence="1">Uncharacterized protein</fullName>
    </submittedName>
</protein>
<proteinExistence type="predicted"/>
<accession>A0A3P6EJ07</accession>
<gene>
    <name evidence="1" type="ORF">BOLC7T42956H</name>
</gene>
<organism evidence="1">
    <name type="scientific">Brassica oleracea</name>
    <name type="common">Wild cabbage</name>
    <dbReference type="NCBI Taxonomy" id="3712"/>
    <lineage>
        <taxon>Eukaryota</taxon>
        <taxon>Viridiplantae</taxon>
        <taxon>Streptophyta</taxon>
        <taxon>Embryophyta</taxon>
        <taxon>Tracheophyta</taxon>
        <taxon>Spermatophyta</taxon>
        <taxon>Magnoliopsida</taxon>
        <taxon>eudicotyledons</taxon>
        <taxon>Gunneridae</taxon>
        <taxon>Pentapetalae</taxon>
        <taxon>rosids</taxon>
        <taxon>malvids</taxon>
        <taxon>Brassicales</taxon>
        <taxon>Brassicaceae</taxon>
        <taxon>Brassiceae</taxon>
        <taxon>Brassica</taxon>
    </lineage>
</organism>
<dbReference type="AlphaFoldDB" id="A0A3P6EJ07"/>
<reference evidence="1" key="1">
    <citation type="submission" date="2018-11" db="EMBL/GenBank/DDBJ databases">
        <authorList>
            <consortium name="Genoscope - CEA"/>
            <person name="William W."/>
        </authorList>
    </citation>
    <scope>NUCLEOTIDE SEQUENCE</scope>
</reference>
<dbReference type="EMBL" id="LR031876">
    <property type="protein sequence ID" value="VDD37396.1"/>
    <property type="molecule type" value="Genomic_DNA"/>
</dbReference>
<name>A0A3P6EJ07_BRAOL</name>
<sequence length="265" mass="29966">MLRGTSFALSVVVSYPGDHSPNLGSLSTAISQISPCGLQHLSGILVLSYERWMTLDGDYFVALLSPINKSGYLIYHFSRRPFMTIIKGFAFNAHDWQLLFFVRIKSASIAKECIPMFRSSWSLKGISVGYLLFIILFLRFQRSCSLLETFFVAARSIGATFLRSESVLQSHITSSRTQPHLPVEEFSDLNMDEFVTYEISVERERERSPRTNKSPSTKTLLPLMGWSFLQRSGSVTSSLTRLEEVAPIRSLRQRPTLKASSSMRT</sequence>
<evidence type="ECO:0000313" key="1">
    <source>
        <dbReference type="EMBL" id="VDD37396.1"/>
    </source>
</evidence>